<feature type="compositionally biased region" description="Low complexity" evidence="1">
    <location>
        <begin position="255"/>
        <end position="267"/>
    </location>
</feature>
<dbReference type="AlphaFoldDB" id="A0A0H5R4M1"/>
<reference evidence="3" key="1">
    <citation type="submission" date="2015-04" db="EMBL/GenBank/DDBJ databases">
        <title>The genome sequence of the plant pathogenic Rhizarian Plasmodiophora brassicae reveals insights in its biotrophic life cycle and the origin of chitin synthesis.</title>
        <authorList>
            <person name="Schwelm A."/>
            <person name="Fogelqvist J."/>
            <person name="Knaust A."/>
            <person name="Julke S."/>
            <person name="Lilja T."/>
            <person name="Dhandapani V."/>
            <person name="Bonilla-Rosso G."/>
            <person name="Karlsson M."/>
            <person name="Shevchenko A."/>
            <person name="Choi S.R."/>
            <person name="Kim H.G."/>
            <person name="Park J.Y."/>
            <person name="Lim Y.P."/>
            <person name="Ludwig-Muller J."/>
            <person name="Dixelius C."/>
        </authorList>
    </citation>
    <scope>NUCLEOTIDE SEQUENCE</scope>
    <source>
        <tissue evidence="3">Potato root galls</tissue>
    </source>
</reference>
<feature type="transmembrane region" description="Helical" evidence="2">
    <location>
        <begin position="14"/>
        <end position="37"/>
    </location>
</feature>
<dbReference type="EMBL" id="HACM01008330">
    <property type="protein sequence ID" value="CRZ08772.1"/>
    <property type="molecule type" value="Transcribed_RNA"/>
</dbReference>
<dbReference type="PROSITE" id="PS51257">
    <property type="entry name" value="PROKAR_LIPOPROTEIN"/>
    <property type="match status" value="1"/>
</dbReference>
<organism evidence="3">
    <name type="scientific">Spongospora subterranea</name>
    <dbReference type="NCBI Taxonomy" id="70186"/>
    <lineage>
        <taxon>Eukaryota</taxon>
        <taxon>Sar</taxon>
        <taxon>Rhizaria</taxon>
        <taxon>Endomyxa</taxon>
        <taxon>Phytomyxea</taxon>
        <taxon>Plasmodiophorida</taxon>
        <taxon>Plasmodiophoridae</taxon>
        <taxon>Spongospora</taxon>
    </lineage>
</organism>
<feature type="compositionally biased region" description="Polar residues" evidence="1">
    <location>
        <begin position="178"/>
        <end position="194"/>
    </location>
</feature>
<feature type="region of interest" description="Disordered" evidence="1">
    <location>
        <begin position="61"/>
        <end position="95"/>
    </location>
</feature>
<keyword evidence="2" id="KW-0812">Transmembrane</keyword>
<keyword evidence="2" id="KW-1133">Transmembrane helix</keyword>
<feature type="region of interest" description="Disordered" evidence="1">
    <location>
        <begin position="120"/>
        <end position="201"/>
    </location>
</feature>
<evidence type="ECO:0000313" key="3">
    <source>
        <dbReference type="EMBL" id="CRZ08772.1"/>
    </source>
</evidence>
<sequence length="340" mass="34923">MSIVFRRSGSCRPAFTLIGIIAICGCLAGSLGIWMLVYPTTSPSDTAGKFAVNADPKAVNMDKDTEVGLPPSSDSESGEGNTGFENGEGGDVIDFSTNAPAQIVDESAHPAPVALDVATEQHQHDDNLGESRTIPTIDSNTATGVADHSHLSSRVSEDSGATHNFRGNGQELDRTEGPSANTATPVSGPTSAHNEQGFDEQTPPVESVVLAQQTTNVPAVEGLPPIDLEIDVDESEALPMNLPADSSNTSGEQLGPSGQSASTGQASGDDEPAGEAAMPTPNPEGDNQDGNNADSDVKTNDGKAQPSAAAAGTSKPKDETASQDNNALPEHLSVIGNEWD</sequence>
<feature type="compositionally biased region" description="Basic and acidic residues" evidence="1">
    <location>
        <begin position="120"/>
        <end position="129"/>
    </location>
</feature>
<proteinExistence type="predicted"/>
<keyword evidence="2" id="KW-0472">Membrane</keyword>
<evidence type="ECO:0000256" key="1">
    <source>
        <dbReference type="SAM" id="MobiDB-lite"/>
    </source>
</evidence>
<accession>A0A0H5R4M1</accession>
<feature type="region of interest" description="Disordered" evidence="1">
    <location>
        <begin position="238"/>
        <end position="340"/>
    </location>
</feature>
<evidence type="ECO:0000256" key="2">
    <source>
        <dbReference type="SAM" id="Phobius"/>
    </source>
</evidence>
<protein>
    <submittedName>
        <fullName evidence="3">Uncharacterized protein</fullName>
    </submittedName>
</protein>
<name>A0A0H5R4M1_9EUKA</name>
<feature type="compositionally biased region" description="Polar residues" evidence="1">
    <location>
        <begin position="133"/>
        <end position="143"/>
    </location>
</feature>